<accession>A0A5C0B0X7</accession>
<sequence>MKPVRRLYVASALLLVFGAVLLLFLNHGKFASTFEARERARHGLLVSDLGQTLEAQLALGLELEDTPSLRSLLATGLSQSPGLLSVSVLRNDGQVVVRVGPAAFERWALARAAVQGRLGTITVDDRATTVWRLHNAFGGDAGWLALDYSLSDAAQQTSTTFSELWPVGLVSAALAVLLLLVLYPRIVRQHADDPGRAGRRVGILVALLLLGLQCAIAWSAYHAFARVSAFDAPRLATALANTIKPELERALTLGIPLAELRGAEDWLRPALDNGPEFAQLSIDTPDGRTLYQVEAAGRVADLSQAFPLRVQGETVATLNVGIDPRALVERTRQVALEFATLLIIGMLISLEVLHGLNPTGGNADAERGVRLRLPLFLFFLASELPRAFLPVWAAQLASRPLPRAWDGTWLASMFAPFAALPDAVRATLPISLFLLAVALVSPLAGRYASRHGPRRLFWLGLIPASMGQILALMSDSLLSLCVARLLAGASFGFISIAAFDYIGRSGGGRARGMALYLAAYVAAGICGAGLGSLLADRAGIPWVFVAGLGFCGLSAVALTRLPHIAPLVQAAKAPLMAALGLLLRQPRFLRLLLLVALPMQIVQQGLLFYWTPLALTAMGERASFVGVAMMAYFLLVIALNVPSARWADKHNKHALLVTVALTLFGVAGLIGGMATSPVTIVACVALIGVAWAAGFAAQGALVLRLGEHDLAGVAPAVAIGVYRMVERVGAMLAPLLAALLIGLWGYGGTAATIGWILLVCALAQMLSTRRETA</sequence>
<keyword evidence="4 6" id="KW-1133">Transmembrane helix</keyword>
<keyword evidence="3 6" id="KW-0812">Transmembrane</keyword>
<feature type="transmembrane region" description="Helical" evidence="6">
    <location>
        <begin position="622"/>
        <end position="641"/>
    </location>
</feature>
<dbReference type="SUPFAM" id="SSF103473">
    <property type="entry name" value="MFS general substrate transporter"/>
    <property type="match status" value="1"/>
</dbReference>
<feature type="domain" description="Major facilitator superfamily (MFS) profile" evidence="7">
    <location>
        <begin position="371"/>
        <end position="772"/>
    </location>
</feature>
<feature type="transmembrane region" description="Helical" evidence="6">
    <location>
        <begin position="679"/>
        <end position="703"/>
    </location>
</feature>
<dbReference type="KEGG" id="pacr:FXN63_22550"/>
<feature type="transmembrane region" description="Helical" evidence="6">
    <location>
        <begin position="653"/>
        <end position="673"/>
    </location>
</feature>
<keyword evidence="5 6" id="KW-0472">Membrane</keyword>
<dbReference type="GO" id="GO:0005886">
    <property type="term" value="C:plasma membrane"/>
    <property type="evidence" value="ECO:0007669"/>
    <property type="project" value="UniProtKB-SubCell"/>
</dbReference>
<dbReference type="Proteomes" id="UP000325161">
    <property type="component" value="Chromosome"/>
</dbReference>
<comment type="subcellular location">
    <subcellularLocation>
        <location evidence="1">Cell membrane</location>
        <topology evidence="1">Multi-pass membrane protein</topology>
    </subcellularLocation>
</comment>
<feature type="transmembrane region" description="Helical" evidence="6">
    <location>
        <begin position="203"/>
        <end position="224"/>
    </location>
</feature>
<dbReference type="PROSITE" id="PS50850">
    <property type="entry name" value="MFS"/>
    <property type="match status" value="1"/>
</dbReference>
<feature type="transmembrane region" description="Helical" evidence="6">
    <location>
        <begin position="164"/>
        <end position="183"/>
    </location>
</feature>
<dbReference type="GO" id="GO:0022857">
    <property type="term" value="F:transmembrane transporter activity"/>
    <property type="evidence" value="ECO:0007669"/>
    <property type="project" value="InterPro"/>
</dbReference>
<evidence type="ECO:0000313" key="9">
    <source>
        <dbReference type="Proteomes" id="UP000325161"/>
    </source>
</evidence>
<reference evidence="8 9" key="1">
    <citation type="submission" date="2019-08" db="EMBL/GenBank/DDBJ databases">
        <title>Amphibian skin-associated Pigmentiphaga: genome sequence and occurrence across geography and hosts.</title>
        <authorList>
            <person name="Bletz M.C."/>
            <person name="Bunk B."/>
            <person name="Sproeer C."/>
            <person name="Biwer P."/>
            <person name="Reiter S."/>
            <person name="Rabemananjara F.C.E."/>
            <person name="Schulz S."/>
            <person name="Overmann J."/>
            <person name="Vences M."/>
        </authorList>
    </citation>
    <scope>NUCLEOTIDE SEQUENCE [LARGE SCALE GENOMIC DNA]</scope>
    <source>
        <strain evidence="8 9">Mada1488</strain>
    </source>
</reference>
<feature type="transmembrane region" description="Helical" evidence="6">
    <location>
        <begin position="6"/>
        <end position="25"/>
    </location>
</feature>
<evidence type="ECO:0000256" key="1">
    <source>
        <dbReference type="ARBA" id="ARBA00004651"/>
    </source>
</evidence>
<feature type="transmembrane region" description="Helical" evidence="6">
    <location>
        <begin position="540"/>
        <end position="559"/>
    </location>
</feature>
<evidence type="ECO:0000256" key="2">
    <source>
        <dbReference type="ARBA" id="ARBA00022475"/>
    </source>
</evidence>
<dbReference type="InterPro" id="IPR036259">
    <property type="entry name" value="MFS_trans_sf"/>
</dbReference>
<dbReference type="Gene3D" id="1.20.1250.20">
    <property type="entry name" value="MFS general substrate transporter like domains"/>
    <property type="match status" value="1"/>
</dbReference>
<feature type="transmembrane region" description="Helical" evidence="6">
    <location>
        <begin position="750"/>
        <end position="767"/>
    </location>
</feature>
<protein>
    <submittedName>
        <fullName evidence="8">MFS transporter</fullName>
    </submittedName>
</protein>
<evidence type="ECO:0000256" key="6">
    <source>
        <dbReference type="SAM" id="Phobius"/>
    </source>
</evidence>
<dbReference type="PANTHER" id="PTHR43124">
    <property type="entry name" value="PURINE EFFLUX PUMP PBUE"/>
    <property type="match status" value="1"/>
</dbReference>
<name>A0A5C0B0X7_9BURK</name>
<dbReference type="RefSeq" id="WP_148817748.1">
    <property type="nucleotide sequence ID" value="NZ_CP043046.1"/>
</dbReference>
<keyword evidence="2" id="KW-1003">Cell membrane</keyword>
<dbReference type="InterPro" id="IPR050189">
    <property type="entry name" value="MFS_Efflux_Transporters"/>
</dbReference>
<dbReference type="Pfam" id="PF07690">
    <property type="entry name" value="MFS_1"/>
    <property type="match status" value="1"/>
</dbReference>
<organism evidence="8 9">
    <name type="scientific">Pigmentiphaga aceris</name>
    <dbReference type="NCBI Taxonomy" id="1940612"/>
    <lineage>
        <taxon>Bacteria</taxon>
        <taxon>Pseudomonadati</taxon>
        <taxon>Pseudomonadota</taxon>
        <taxon>Betaproteobacteria</taxon>
        <taxon>Burkholderiales</taxon>
        <taxon>Alcaligenaceae</taxon>
        <taxon>Pigmentiphaga</taxon>
    </lineage>
</organism>
<dbReference type="OrthoDB" id="7786710at2"/>
<proteinExistence type="predicted"/>
<evidence type="ECO:0000256" key="3">
    <source>
        <dbReference type="ARBA" id="ARBA00022692"/>
    </source>
</evidence>
<keyword evidence="9" id="KW-1185">Reference proteome</keyword>
<dbReference type="InterPro" id="IPR011701">
    <property type="entry name" value="MFS"/>
</dbReference>
<gene>
    <name evidence="8" type="ORF">FXN63_22550</name>
</gene>
<dbReference type="AlphaFoldDB" id="A0A5C0B0X7"/>
<evidence type="ECO:0000256" key="4">
    <source>
        <dbReference type="ARBA" id="ARBA00022989"/>
    </source>
</evidence>
<evidence type="ECO:0000256" key="5">
    <source>
        <dbReference type="ARBA" id="ARBA00023136"/>
    </source>
</evidence>
<dbReference type="EMBL" id="CP043046">
    <property type="protein sequence ID" value="QEI08302.1"/>
    <property type="molecule type" value="Genomic_DNA"/>
</dbReference>
<feature type="transmembrane region" description="Helical" evidence="6">
    <location>
        <begin position="485"/>
        <end position="502"/>
    </location>
</feature>
<feature type="transmembrane region" description="Helical" evidence="6">
    <location>
        <begin position="514"/>
        <end position="534"/>
    </location>
</feature>
<feature type="transmembrane region" description="Helical" evidence="6">
    <location>
        <begin position="426"/>
        <end position="444"/>
    </location>
</feature>
<feature type="transmembrane region" description="Helical" evidence="6">
    <location>
        <begin position="591"/>
        <end position="610"/>
    </location>
</feature>
<evidence type="ECO:0000313" key="8">
    <source>
        <dbReference type="EMBL" id="QEI08302.1"/>
    </source>
</evidence>
<dbReference type="InterPro" id="IPR020846">
    <property type="entry name" value="MFS_dom"/>
</dbReference>
<evidence type="ECO:0000259" key="7">
    <source>
        <dbReference type="PROSITE" id="PS50850"/>
    </source>
</evidence>
<dbReference type="PANTHER" id="PTHR43124:SF3">
    <property type="entry name" value="CHLORAMPHENICOL EFFLUX PUMP RV0191"/>
    <property type="match status" value="1"/>
</dbReference>